<dbReference type="Proteomes" id="UP000252004">
    <property type="component" value="Chromosome"/>
</dbReference>
<evidence type="ECO:0000313" key="5">
    <source>
        <dbReference type="EMBL" id="AXE24824.1"/>
    </source>
</evidence>
<dbReference type="SUPFAM" id="SSF51735">
    <property type="entry name" value="NAD(P)-binding Rossmann-fold domains"/>
    <property type="match status" value="1"/>
</dbReference>
<evidence type="ECO:0000259" key="4">
    <source>
        <dbReference type="SMART" id="SM00822"/>
    </source>
</evidence>
<name>A0A344U1Q3_9ACTN</name>
<dbReference type="RefSeq" id="WP_114056013.1">
    <property type="nucleotide sequence ID" value="NZ_CP030862.1"/>
</dbReference>
<proteinExistence type="inferred from homology"/>
<dbReference type="Gene3D" id="3.40.50.720">
    <property type="entry name" value="NAD(P)-binding Rossmann-like Domain"/>
    <property type="match status" value="1"/>
</dbReference>
<feature type="domain" description="Ketoreductase" evidence="4">
    <location>
        <begin position="6"/>
        <end position="181"/>
    </location>
</feature>
<evidence type="ECO:0000256" key="2">
    <source>
        <dbReference type="ARBA" id="ARBA00023002"/>
    </source>
</evidence>
<protein>
    <submittedName>
        <fullName evidence="5">Oxidoreductase</fullName>
    </submittedName>
</protein>
<dbReference type="AlphaFoldDB" id="A0A344U1Q3"/>
<gene>
    <name evidence="5" type="ORF">C0216_16425</name>
</gene>
<dbReference type="GO" id="GO:0016491">
    <property type="term" value="F:oxidoreductase activity"/>
    <property type="evidence" value="ECO:0007669"/>
    <property type="project" value="UniProtKB-KW"/>
</dbReference>
<dbReference type="Pfam" id="PF00106">
    <property type="entry name" value="adh_short"/>
    <property type="match status" value="1"/>
</dbReference>
<dbReference type="InterPro" id="IPR002347">
    <property type="entry name" value="SDR_fam"/>
</dbReference>
<evidence type="ECO:0000256" key="1">
    <source>
        <dbReference type="ARBA" id="ARBA00006484"/>
    </source>
</evidence>
<dbReference type="InterPro" id="IPR036291">
    <property type="entry name" value="NAD(P)-bd_dom_sf"/>
</dbReference>
<dbReference type="EMBL" id="CP030862">
    <property type="protein sequence ID" value="AXE24824.1"/>
    <property type="molecule type" value="Genomic_DNA"/>
</dbReference>
<sequence>MRFDGSTVLLTGATGGLGTELAGALAGRGASLVLTGRRKDALQAVADRFAARAVVADLADPADVERLAEECGDVDVLVANAALPSSGDVLDYTPAQVERALAVNLHAPVLLARLLAPRMVRARRGHIAFVGSISGKAATRSSALYSATKFGLRGFALAFRQDLHGTGVGVSLVQPGFVRDAGMFAATGAKPPAGMRTVSPAQVCDGLVRAVERNLCEVNVAPAELKLLSAIAGQFPAFAERVQGRMGVERTLNDIVTAQRDAR</sequence>
<reference evidence="5 6" key="1">
    <citation type="submission" date="2018-01" db="EMBL/GenBank/DDBJ databases">
        <title>Draft genome Sequence of streptomyces globosus LZH-48.</title>
        <authorList>
            <person name="Ran K."/>
            <person name="Li Z."/>
            <person name="Wei S."/>
            <person name="Dong R."/>
        </authorList>
    </citation>
    <scope>NUCLEOTIDE SEQUENCE [LARGE SCALE GENOMIC DNA]</scope>
    <source>
        <strain evidence="5 6">LZH-48</strain>
    </source>
</reference>
<evidence type="ECO:0000313" key="6">
    <source>
        <dbReference type="Proteomes" id="UP000252004"/>
    </source>
</evidence>
<dbReference type="OrthoDB" id="5178125at2"/>
<dbReference type="InterPro" id="IPR057326">
    <property type="entry name" value="KR_dom"/>
</dbReference>
<keyword evidence="6" id="KW-1185">Reference proteome</keyword>
<dbReference type="PANTHER" id="PTHR44196">
    <property type="entry name" value="DEHYDROGENASE/REDUCTASE SDR FAMILY MEMBER 7B"/>
    <property type="match status" value="1"/>
</dbReference>
<dbReference type="PRINTS" id="PR00080">
    <property type="entry name" value="SDRFAMILY"/>
</dbReference>
<dbReference type="PROSITE" id="PS00061">
    <property type="entry name" value="ADH_SHORT"/>
    <property type="match status" value="1"/>
</dbReference>
<dbReference type="InterPro" id="IPR020904">
    <property type="entry name" value="Sc_DH/Rdtase_CS"/>
</dbReference>
<evidence type="ECO:0000256" key="3">
    <source>
        <dbReference type="RuleBase" id="RU000363"/>
    </source>
</evidence>
<dbReference type="PRINTS" id="PR00081">
    <property type="entry name" value="GDHRDH"/>
</dbReference>
<organism evidence="5 6">
    <name type="scientific">Streptomyces globosus</name>
    <dbReference type="NCBI Taxonomy" id="68209"/>
    <lineage>
        <taxon>Bacteria</taxon>
        <taxon>Bacillati</taxon>
        <taxon>Actinomycetota</taxon>
        <taxon>Actinomycetes</taxon>
        <taxon>Kitasatosporales</taxon>
        <taxon>Streptomycetaceae</taxon>
        <taxon>Streptomyces</taxon>
    </lineage>
</organism>
<dbReference type="KEGG" id="sgz:C0216_16425"/>
<dbReference type="PANTHER" id="PTHR44196:SF1">
    <property type="entry name" value="DEHYDROGENASE_REDUCTASE SDR FAMILY MEMBER 7B"/>
    <property type="match status" value="1"/>
</dbReference>
<accession>A0A344U1Q3</accession>
<comment type="similarity">
    <text evidence="1 3">Belongs to the short-chain dehydrogenases/reductases (SDR) family.</text>
</comment>
<dbReference type="GO" id="GO:0016020">
    <property type="term" value="C:membrane"/>
    <property type="evidence" value="ECO:0007669"/>
    <property type="project" value="TreeGrafter"/>
</dbReference>
<dbReference type="SMART" id="SM00822">
    <property type="entry name" value="PKS_KR"/>
    <property type="match status" value="1"/>
</dbReference>
<keyword evidence="2" id="KW-0560">Oxidoreductase</keyword>